<reference evidence="1" key="2">
    <citation type="submission" date="2025-09" db="UniProtKB">
        <authorList>
            <consortium name="EnsemblPlants"/>
        </authorList>
    </citation>
    <scope>IDENTIFICATION</scope>
</reference>
<dbReference type="Proteomes" id="UP001732700">
    <property type="component" value="Chromosome 3D"/>
</dbReference>
<accession>A0ACD5W442</accession>
<sequence length="339" mass="37164">MCPIRLRPRLRRHYSSSSSPMFGLRLRRRHYSSSTSPIPRMRHSSTLPMPRLSHSSSTTLISRRRSSSSTSPPSPSWSPHAAFTAATERVRAGTLSREDAHHLFDGLLGQASPVQARSLNGFLAALARAPDSESCRDVPALAIALFSRVCREASSLRMAPLTVHTYGILMDCCCRAGRQDLGLAFFGRLLKTGLETNVIVANTLLKCLCCAKRTDEAVSVLLHRISELGCVPNACSYSIVLKSLCDDNRSQQALDLLQRMPKEGGACPPGVVAYTTVIHGFFKEGETGKACKLFNEMMQLGIVPDVVTYSTIIDALCKARAMDKAEFFLRQMLANSTTK</sequence>
<proteinExistence type="predicted"/>
<dbReference type="EnsemblPlants" id="AVESA.00010b.r2.3DG0566240.1">
    <property type="protein sequence ID" value="AVESA.00010b.r2.3DG0566240.1.CDS.1"/>
    <property type="gene ID" value="AVESA.00010b.r2.3DG0566240"/>
</dbReference>
<protein>
    <submittedName>
        <fullName evidence="1">Uncharacterized protein</fullName>
    </submittedName>
</protein>
<organism evidence="1 2">
    <name type="scientific">Avena sativa</name>
    <name type="common">Oat</name>
    <dbReference type="NCBI Taxonomy" id="4498"/>
    <lineage>
        <taxon>Eukaryota</taxon>
        <taxon>Viridiplantae</taxon>
        <taxon>Streptophyta</taxon>
        <taxon>Embryophyta</taxon>
        <taxon>Tracheophyta</taxon>
        <taxon>Spermatophyta</taxon>
        <taxon>Magnoliopsida</taxon>
        <taxon>Liliopsida</taxon>
        <taxon>Poales</taxon>
        <taxon>Poaceae</taxon>
        <taxon>BOP clade</taxon>
        <taxon>Pooideae</taxon>
        <taxon>Poodae</taxon>
        <taxon>Poeae</taxon>
        <taxon>Poeae Chloroplast Group 1 (Aveneae type)</taxon>
        <taxon>Aveninae</taxon>
        <taxon>Avena</taxon>
    </lineage>
</organism>
<evidence type="ECO:0000313" key="2">
    <source>
        <dbReference type="Proteomes" id="UP001732700"/>
    </source>
</evidence>
<evidence type="ECO:0000313" key="1">
    <source>
        <dbReference type="EnsemblPlants" id="AVESA.00010b.r2.3DG0566240.1.CDS.1"/>
    </source>
</evidence>
<name>A0ACD5W442_AVESA</name>
<keyword evidence="2" id="KW-1185">Reference proteome</keyword>
<reference evidence="1" key="1">
    <citation type="submission" date="2021-05" db="EMBL/GenBank/DDBJ databases">
        <authorList>
            <person name="Scholz U."/>
            <person name="Mascher M."/>
            <person name="Fiebig A."/>
        </authorList>
    </citation>
    <scope>NUCLEOTIDE SEQUENCE [LARGE SCALE GENOMIC DNA]</scope>
</reference>